<dbReference type="InterPro" id="IPR002401">
    <property type="entry name" value="Cyt_P450_E_grp-I"/>
</dbReference>
<dbReference type="InterPro" id="IPR050364">
    <property type="entry name" value="Cytochrome_P450_fung"/>
</dbReference>
<dbReference type="PROSITE" id="PS00086">
    <property type="entry name" value="CYTOCHROME_P450"/>
    <property type="match status" value="1"/>
</dbReference>
<dbReference type="Proteomes" id="UP000320762">
    <property type="component" value="Unassembled WGS sequence"/>
</dbReference>
<keyword evidence="7 9" id="KW-0408">Iron</keyword>
<dbReference type="GO" id="GO:0020037">
    <property type="term" value="F:heme binding"/>
    <property type="evidence" value="ECO:0007669"/>
    <property type="project" value="InterPro"/>
</dbReference>
<evidence type="ECO:0000256" key="6">
    <source>
        <dbReference type="ARBA" id="ARBA00023002"/>
    </source>
</evidence>
<dbReference type="PRINTS" id="PR00385">
    <property type="entry name" value="P450"/>
</dbReference>
<evidence type="ECO:0000256" key="7">
    <source>
        <dbReference type="ARBA" id="ARBA00023004"/>
    </source>
</evidence>
<keyword evidence="6 10" id="KW-0560">Oxidoreductase</keyword>
<dbReference type="InterPro" id="IPR017972">
    <property type="entry name" value="Cyt_P450_CS"/>
</dbReference>
<dbReference type="STRING" id="97359.A0A550C4A7"/>
<protein>
    <submittedName>
        <fullName evidence="12">Cytochrome P450</fullName>
    </submittedName>
</protein>
<dbReference type="Gene3D" id="1.10.630.10">
    <property type="entry name" value="Cytochrome P450"/>
    <property type="match status" value="1"/>
</dbReference>
<evidence type="ECO:0000256" key="2">
    <source>
        <dbReference type="ARBA" id="ARBA00005179"/>
    </source>
</evidence>
<comment type="pathway">
    <text evidence="2">Secondary metabolite biosynthesis.</text>
</comment>
<dbReference type="GO" id="GO:0016705">
    <property type="term" value="F:oxidoreductase activity, acting on paired donors, with incorporation or reduction of molecular oxygen"/>
    <property type="evidence" value="ECO:0007669"/>
    <property type="project" value="InterPro"/>
</dbReference>
<organism evidence="12 13">
    <name type="scientific">Schizophyllum amplum</name>
    <dbReference type="NCBI Taxonomy" id="97359"/>
    <lineage>
        <taxon>Eukaryota</taxon>
        <taxon>Fungi</taxon>
        <taxon>Dikarya</taxon>
        <taxon>Basidiomycota</taxon>
        <taxon>Agaricomycotina</taxon>
        <taxon>Agaricomycetes</taxon>
        <taxon>Agaricomycetidae</taxon>
        <taxon>Agaricales</taxon>
        <taxon>Schizophyllaceae</taxon>
        <taxon>Schizophyllum</taxon>
    </lineage>
</organism>
<evidence type="ECO:0000256" key="11">
    <source>
        <dbReference type="SAM" id="Phobius"/>
    </source>
</evidence>
<comment type="caution">
    <text evidence="12">The sequence shown here is derived from an EMBL/GenBank/DDBJ whole genome shotgun (WGS) entry which is preliminary data.</text>
</comment>
<feature type="transmembrane region" description="Helical" evidence="11">
    <location>
        <begin position="43"/>
        <end position="60"/>
    </location>
</feature>
<comment type="cofactor">
    <cofactor evidence="1 9">
        <name>heme</name>
        <dbReference type="ChEBI" id="CHEBI:30413"/>
    </cofactor>
</comment>
<dbReference type="Pfam" id="PF00067">
    <property type="entry name" value="p450"/>
    <property type="match status" value="1"/>
</dbReference>
<keyword evidence="11" id="KW-0472">Membrane</keyword>
<evidence type="ECO:0000256" key="1">
    <source>
        <dbReference type="ARBA" id="ARBA00001971"/>
    </source>
</evidence>
<keyword evidence="11" id="KW-0812">Transmembrane</keyword>
<evidence type="ECO:0000313" key="12">
    <source>
        <dbReference type="EMBL" id="TRM59641.1"/>
    </source>
</evidence>
<evidence type="ECO:0000256" key="9">
    <source>
        <dbReference type="PIRSR" id="PIRSR602401-1"/>
    </source>
</evidence>
<dbReference type="CDD" id="cd11065">
    <property type="entry name" value="CYP64-like"/>
    <property type="match status" value="1"/>
</dbReference>
<keyword evidence="11" id="KW-1133">Transmembrane helix</keyword>
<dbReference type="InterPro" id="IPR036396">
    <property type="entry name" value="Cyt_P450_sf"/>
</dbReference>
<dbReference type="GO" id="GO:0005506">
    <property type="term" value="F:iron ion binding"/>
    <property type="evidence" value="ECO:0007669"/>
    <property type="project" value="InterPro"/>
</dbReference>
<evidence type="ECO:0000256" key="10">
    <source>
        <dbReference type="RuleBase" id="RU000461"/>
    </source>
</evidence>
<dbReference type="GO" id="GO:0004497">
    <property type="term" value="F:monooxygenase activity"/>
    <property type="evidence" value="ECO:0007669"/>
    <property type="project" value="UniProtKB-KW"/>
</dbReference>
<feature type="binding site" description="axial binding residue" evidence="9">
    <location>
        <position position="468"/>
    </location>
    <ligand>
        <name>heme</name>
        <dbReference type="ChEBI" id="CHEBI:30413"/>
    </ligand>
    <ligandPart>
        <name>Fe</name>
        <dbReference type="ChEBI" id="CHEBI:18248"/>
    </ligandPart>
</feature>
<dbReference type="PRINTS" id="PR00463">
    <property type="entry name" value="EP450I"/>
</dbReference>
<dbReference type="EMBL" id="VDMD01000027">
    <property type="protein sequence ID" value="TRM59641.1"/>
    <property type="molecule type" value="Genomic_DNA"/>
</dbReference>
<keyword evidence="13" id="KW-1185">Reference proteome</keyword>
<dbReference type="SUPFAM" id="SSF48264">
    <property type="entry name" value="Cytochrome P450"/>
    <property type="match status" value="1"/>
</dbReference>
<gene>
    <name evidence="12" type="ORF">BD626DRAFT_507870</name>
</gene>
<reference evidence="12 13" key="1">
    <citation type="journal article" date="2019" name="New Phytol.">
        <title>Comparative genomics reveals unique wood-decay strategies and fruiting body development in the Schizophyllaceae.</title>
        <authorList>
            <person name="Almasi E."/>
            <person name="Sahu N."/>
            <person name="Krizsan K."/>
            <person name="Balint B."/>
            <person name="Kovacs G.M."/>
            <person name="Kiss B."/>
            <person name="Cseklye J."/>
            <person name="Drula E."/>
            <person name="Henrissat B."/>
            <person name="Nagy I."/>
            <person name="Chovatia M."/>
            <person name="Adam C."/>
            <person name="LaButti K."/>
            <person name="Lipzen A."/>
            <person name="Riley R."/>
            <person name="Grigoriev I.V."/>
            <person name="Nagy L.G."/>
        </authorList>
    </citation>
    <scope>NUCLEOTIDE SEQUENCE [LARGE SCALE GENOMIC DNA]</scope>
    <source>
        <strain evidence="12 13">NL-1724</strain>
    </source>
</reference>
<name>A0A550C4A7_9AGAR</name>
<evidence type="ECO:0000256" key="8">
    <source>
        <dbReference type="ARBA" id="ARBA00023033"/>
    </source>
</evidence>
<proteinExistence type="inferred from homology"/>
<dbReference type="PANTHER" id="PTHR46300:SF7">
    <property type="entry name" value="P450, PUTATIVE (EUROFUNG)-RELATED"/>
    <property type="match status" value="1"/>
</dbReference>
<evidence type="ECO:0000256" key="5">
    <source>
        <dbReference type="ARBA" id="ARBA00022723"/>
    </source>
</evidence>
<comment type="similarity">
    <text evidence="3 10">Belongs to the cytochrome P450 family.</text>
</comment>
<accession>A0A550C4A7</accession>
<keyword evidence="5 9" id="KW-0479">Metal-binding</keyword>
<evidence type="ECO:0000313" key="13">
    <source>
        <dbReference type="Proteomes" id="UP000320762"/>
    </source>
</evidence>
<dbReference type="OrthoDB" id="2789670at2759"/>
<keyword evidence="8 10" id="KW-0503">Monooxygenase</keyword>
<evidence type="ECO:0000256" key="3">
    <source>
        <dbReference type="ARBA" id="ARBA00010617"/>
    </source>
</evidence>
<dbReference type="AlphaFoldDB" id="A0A550C4A7"/>
<dbReference type="PANTHER" id="PTHR46300">
    <property type="entry name" value="P450, PUTATIVE (EUROFUNG)-RELATED-RELATED"/>
    <property type="match status" value="1"/>
</dbReference>
<sequence>MSRDCYPAVLAQLSTLRILRPLSLPPDDDGDALLSRIKCDRRSSFASLMALFGAAVYIYARRRRSIPLPPGPRKLPLIGTMLDMPSSFEWESYTKWAKALDTDILHFDVAGQSIIVLDTYDAAVELMEKRSKVYSSRPSLAMADLSGQDFNVGLKPRARRRLIHEAMHPTAATFFRPSELRAAHAFLRAMLEVGENDLETELQCMAGMVILRATYGVDIKANDDPHIREARTAVRIATSVATPAFLVNSIPALKYLPMWMLGAGFKRQAREWSDLSQEAVNRPFYDVKRRMAANSSLTPSFTSIALAKGVNDSVIRDAAATMYLAGADTTVVTVLNFTIAVLNNPAIQERAQEELDAVLAPGQLPDFTHEDRLPFVTAVVRETLRWVPVAPMGVPHFYTGTEPDDYEGYTIPRNSLVFANIWSMVHDETVYPDSYTFKPERFLTVEGKLDPAVRDPSKIVFGFGRRVCPGRHLGYASTWITIASILRVFNIERANDAYESITGSRHHYRQEGIILSPKHFKCVFRPRAEEAVTMIRNTTQYEYRYEGGRTQ</sequence>
<keyword evidence="4 9" id="KW-0349">Heme</keyword>
<evidence type="ECO:0000256" key="4">
    <source>
        <dbReference type="ARBA" id="ARBA00022617"/>
    </source>
</evidence>
<dbReference type="InterPro" id="IPR001128">
    <property type="entry name" value="Cyt_P450"/>
</dbReference>